<accession>A0A1I6PQ95</accession>
<dbReference type="Proteomes" id="UP000198660">
    <property type="component" value="Unassembled WGS sequence"/>
</dbReference>
<dbReference type="RefSeq" id="WP_176391842.1">
    <property type="nucleotide sequence ID" value="NZ_FPAA01000002.1"/>
</dbReference>
<dbReference type="EMBL" id="FPAA01000002">
    <property type="protein sequence ID" value="SFS42238.1"/>
    <property type="molecule type" value="Genomic_DNA"/>
</dbReference>
<dbReference type="AlphaFoldDB" id="A0A1I6PQ95"/>
<sequence length="55" mass="6294">MALLFYEVSDAELILYRKEVGMMKRGITFEIPEGQMQACIENAVKEANNEINSVR</sequence>
<evidence type="ECO:0000313" key="2">
    <source>
        <dbReference type="Proteomes" id="UP000198660"/>
    </source>
</evidence>
<evidence type="ECO:0000313" key="1">
    <source>
        <dbReference type="EMBL" id="SFS42238.1"/>
    </source>
</evidence>
<proteinExistence type="predicted"/>
<reference evidence="2" key="1">
    <citation type="submission" date="2016-10" db="EMBL/GenBank/DDBJ databases">
        <authorList>
            <person name="Varghese N."/>
            <person name="Submissions S."/>
        </authorList>
    </citation>
    <scope>NUCLEOTIDE SEQUENCE [LARGE SCALE GENOMIC DNA]</scope>
    <source>
        <strain evidence="2">DSM 45789</strain>
    </source>
</reference>
<name>A0A1I6PQ95_9BACL</name>
<gene>
    <name evidence="1" type="ORF">SAMN05444972_10257</name>
</gene>
<protein>
    <submittedName>
        <fullName evidence="1">Uncharacterized protein</fullName>
    </submittedName>
</protein>
<organism evidence="1 2">
    <name type="scientific">Marininema halotolerans</name>
    <dbReference type="NCBI Taxonomy" id="1155944"/>
    <lineage>
        <taxon>Bacteria</taxon>
        <taxon>Bacillati</taxon>
        <taxon>Bacillota</taxon>
        <taxon>Bacilli</taxon>
        <taxon>Bacillales</taxon>
        <taxon>Thermoactinomycetaceae</taxon>
        <taxon>Marininema</taxon>
    </lineage>
</organism>
<keyword evidence="2" id="KW-1185">Reference proteome</keyword>